<gene>
    <name evidence="2" type="ORF">KSP39_PZI015663</name>
</gene>
<reference evidence="2 3" key="1">
    <citation type="journal article" date="2022" name="Nat. Plants">
        <title>Genomes of leafy and leafless Platanthera orchids illuminate the evolution of mycoheterotrophy.</title>
        <authorList>
            <person name="Li M.H."/>
            <person name="Liu K.W."/>
            <person name="Li Z."/>
            <person name="Lu H.C."/>
            <person name="Ye Q.L."/>
            <person name="Zhang D."/>
            <person name="Wang J.Y."/>
            <person name="Li Y.F."/>
            <person name="Zhong Z.M."/>
            <person name="Liu X."/>
            <person name="Yu X."/>
            <person name="Liu D.K."/>
            <person name="Tu X.D."/>
            <person name="Liu B."/>
            <person name="Hao Y."/>
            <person name="Liao X.Y."/>
            <person name="Jiang Y.T."/>
            <person name="Sun W.H."/>
            <person name="Chen J."/>
            <person name="Chen Y.Q."/>
            <person name="Ai Y."/>
            <person name="Zhai J.W."/>
            <person name="Wu S.S."/>
            <person name="Zhou Z."/>
            <person name="Hsiao Y.Y."/>
            <person name="Wu W.L."/>
            <person name="Chen Y.Y."/>
            <person name="Lin Y.F."/>
            <person name="Hsu J.L."/>
            <person name="Li C.Y."/>
            <person name="Wang Z.W."/>
            <person name="Zhao X."/>
            <person name="Zhong W.Y."/>
            <person name="Ma X.K."/>
            <person name="Ma L."/>
            <person name="Huang J."/>
            <person name="Chen G.Z."/>
            <person name="Huang M.Z."/>
            <person name="Huang L."/>
            <person name="Peng D.H."/>
            <person name="Luo Y.B."/>
            <person name="Zou S.Q."/>
            <person name="Chen S.P."/>
            <person name="Lan S."/>
            <person name="Tsai W.C."/>
            <person name="Van de Peer Y."/>
            <person name="Liu Z.J."/>
        </authorList>
    </citation>
    <scope>NUCLEOTIDE SEQUENCE [LARGE SCALE GENOMIC DNA]</scope>
    <source>
        <strain evidence="2">Lor287</strain>
    </source>
</reference>
<comment type="caution">
    <text evidence="2">The sequence shown here is derived from an EMBL/GenBank/DDBJ whole genome shotgun (WGS) entry which is preliminary data.</text>
</comment>
<name>A0AAP0B9G2_9ASPA</name>
<evidence type="ECO:0000313" key="2">
    <source>
        <dbReference type="EMBL" id="KAK8933655.1"/>
    </source>
</evidence>
<organism evidence="2 3">
    <name type="scientific">Platanthera zijinensis</name>
    <dbReference type="NCBI Taxonomy" id="2320716"/>
    <lineage>
        <taxon>Eukaryota</taxon>
        <taxon>Viridiplantae</taxon>
        <taxon>Streptophyta</taxon>
        <taxon>Embryophyta</taxon>
        <taxon>Tracheophyta</taxon>
        <taxon>Spermatophyta</taxon>
        <taxon>Magnoliopsida</taxon>
        <taxon>Liliopsida</taxon>
        <taxon>Asparagales</taxon>
        <taxon>Orchidaceae</taxon>
        <taxon>Orchidoideae</taxon>
        <taxon>Orchideae</taxon>
        <taxon>Orchidinae</taxon>
        <taxon>Platanthera</taxon>
    </lineage>
</organism>
<dbReference type="Proteomes" id="UP001418222">
    <property type="component" value="Unassembled WGS sequence"/>
</dbReference>
<dbReference type="AlphaFoldDB" id="A0AAP0B9G2"/>
<dbReference type="EMBL" id="JBBWWQ010000013">
    <property type="protein sequence ID" value="KAK8933655.1"/>
    <property type="molecule type" value="Genomic_DNA"/>
</dbReference>
<keyword evidence="3" id="KW-1185">Reference proteome</keyword>
<sequence>MFKVTTVNSGSAVPINYCRSRLDLNGKFSVEKKKNPDLRWIEITRATRGFLIPDQQSGGDARLPGSNRLFPNGSAKENPERWFSTMEQIKGTETTANLDLQPFLLLDRKRRIAKTNLESRSWMAIGATHCSGRRKKFQTNLDRD</sequence>
<accession>A0AAP0B9G2</accession>
<feature type="region of interest" description="Disordered" evidence="1">
    <location>
        <begin position="54"/>
        <end position="78"/>
    </location>
</feature>
<proteinExistence type="predicted"/>
<evidence type="ECO:0000313" key="3">
    <source>
        <dbReference type="Proteomes" id="UP001418222"/>
    </source>
</evidence>
<evidence type="ECO:0000256" key="1">
    <source>
        <dbReference type="SAM" id="MobiDB-lite"/>
    </source>
</evidence>
<protein>
    <submittedName>
        <fullName evidence="2">Uncharacterized protein</fullName>
    </submittedName>
</protein>